<dbReference type="AlphaFoldDB" id="A0ABD1EGL9"/>
<gene>
    <name evidence="2" type="ORF">ABEB36_011212</name>
</gene>
<dbReference type="PROSITE" id="PS50181">
    <property type="entry name" value="FBOX"/>
    <property type="match status" value="1"/>
</dbReference>
<dbReference type="InterPro" id="IPR032675">
    <property type="entry name" value="LRR_dom_sf"/>
</dbReference>
<comment type="caution">
    <text evidence="2">The sequence shown here is derived from an EMBL/GenBank/DDBJ whole genome shotgun (WGS) entry which is preliminary data.</text>
</comment>
<protein>
    <recommendedName>
        <fullName evidence="1">F-box domain-containing protein</fullName>
    </recommendedName>
</protein>
<dbReference type="InterPro" id="IPR001810">
    <property type="entry name" value="F-box_dom"/>
</dbReference>
<dbReference type="Pfam" id="PF12937">
    <property type="entry name" value="F-box-like"/>
    <property type="match status" value="1"/>
</dbReference>
<proteinExistence type="predicted"/>
<accession>A0ABD1EGL9</accession>
<dbReference type="Gene3D" id="3.80.10.10">
    <property type="entry name" value="Ribonuclease Inhibitor"/>
    <property type="match status" value="2"/>
</dbReference>
<reference evidence="2 3" key="1">
    <citation type="submission" date="2024-05" db="EMBL/GenBank/DDBJ databases">
        <title>Genetic variation in Jamaican populations of the coffee berry borer (Hypothenemus hampei).</title>
        <authorList>
            <person name="Errbii M."/>
            <person name="Myrie A."/>
        </authorList>
    </citation>
    <scope>NUCLEOTIDE SEQUENCE [LARGE SCALE GENOMIC DNA]</scope>
    <source>
        <strain evidence="2">JA-Hopewell-2020-01-JO</strain>
        <tissue evidence="2">Whole body</tissue>
    </source>
</reference>
<dbReference type="PANTHER" id="PTHR13318">
    <property type="entry name" value="PARTNER OF PAIRED, ISOFORM B-RELATED"/>
    <property type="match status" value="1"/>
</dbReference>
<dbReference type="EMBL" id="JBDJPC010000008">
    <property type="protein sequence ID" value="KAL1493082.1"/>
    <property type="molecule type" value="Genomic_DNA"/>
</dbReference>
<feature type="domain" description="F-box" evidence="1">
    <location>
        <begin position="200"/>
        <end position="246"/>
    </location>
</feature>
<organism evidence="2 3">
    <name type="scientific">Hypothenemus hampei</name>
    <name type="common">Coffee berry borer</name>
    <dbReference type="NCBI Taxonomy" id="57062"/>
    <lineage>
        <taxon>Eukaryota</taxon>
        <taxon>Metazoa</taxon>
        <taxon>Ecdysozoa</taxon>
        <taxon>Arthropoda</taxon>
        <taxon>Hexapoda</taxon>
        <taxon>Insecta</taxon>
        <taxon>Pterygota</taxon>
        <taxon>Neoptera</taxon>
        <taxon>Endopterygota</taxon>
        <taxon>Coleoptera</taxon>
        <taxon>Polyphaga</taxon>
        <taxon>Cucujiformia</taxon>
        <taxon>Curculionidae</taxon>
        <taxon>Scolytinae</taxon>
        <taxon>Hypothenemus</taxon>
    </lineage>
</organism>
<evidence type="ECO:0000259" key="1">
    <source>
        <dbReference type="PROSITE" id="PS50181"/>
    </source>
</evidence>
<evidence type="ECO:0000313" key="3">
    <source>
        <dbReference type="Proteomes" id="UP001566132"/>
    </source>
</evidence>
<dbReference type="CDD" id="cd09917">
    <property type="entry name" value="F-box_SF"/>
    <property type="match status" value="1"/>
</dbReference>
<keyword evidence="3" id="KW-1185">Reference proteome</keyword>
<dbReference type="Gene3D" id="1.20.1280.50">
    <property type="match status" value="1"/>
</dbReference>
<evidence type="ECO:0000313" key="2">
    <source>
        <dbReference type="EMBL" id="KAL1493082.1"/>
    </source>
</evidence>
<dbReference type="SUPFAM" id="SSF81383">
    <property type="entry name" value="F-box domain"/>
    <property type="match status" value="1"/>
</dbReference>
<name>A0ABD1EGL9_HYPHA</name>
<dbReference type="SUPFAM" id="SSF52047">
    <property type="entry name" value="RNI-like"/>
    <property type="match status" value="1"/>
</dbReference>
<dbReference type="PANTHER" id="PTHR13318:SF190">
    <property type="entry name" value="PARTNER OF PAIRED, ISOFORM B"/>
    <property type="match status" value="1"/>
</dbReference>
<sequence>MFGLQKLDHQFKISPIYCAPDFPEYVVAHRTVGPSGVLLRPLGRPNDQKPYRRQDFNPLDVEHLFTFQFLAPIDMTNFKMHRSWEKANVVVRILSTWIDYTELVINGKWQLVYETCHSRDPSENYKECSEVINTIRIEFNRNFLMYNQVGRTLQTIPVTEPLPEFPLVFPLNGRVLYDGVQRLICNVVSEREPEAEWNGKNVTEALPTEVLNNIFGRLDLRSLSRCAQVNKRWNSIASDPHFYREVDLKGYWDKISFNTLEKLKGKLQMVRKLDMTWCNDIILIAPYEYFDSLTSILEGAQNTLTHLCLNHTIWITKPMMQRIFDCPNLEELRLRNIDLRYIDGWSESCKGLMKLKTLDVSLSMIEERRLIEMLKNTPNLEHLLIDDCDWLGNVDPIITTVVEYNPNLKSWSSSFTFRHKDNARGYEDFGKLLHLEYLDLSSSEPRPYGSSWLEHIAMNCQKLKRLDLGFWKELTDEDLLPIVTQCKELSYLYLPSTPKISFSVLSTACKNLPNLRHICIFWCYKITVSMVSLLILN</sequence>
<dbReference type="Proteomes" id="UP001566132">
    <property type="component" value="Unassembled WGS sequence"/>
</dbReference>
<dbReference type="InterPro" id="IPR036047">
    <property type="entry name" value="F-box-like_dom_sf"/>
</dbReference>
<dbReference type="SMART" id="SM00256">
    <property type="entry name" value="FBOX"/>
    <property type="match status" value="1"/>
</dbReference>